<evidence type="ECO:0000313" key="2">
    <source>
        <dbReference type="EMBL" id="AJD81814.1"/>
    </source>
</evidence>
<feature type="domain" description="DUF7418" evidence="1">
    <location>
        <begin position="1"/>
        <end position="96"/>
    </location>
</feature>
<dbReference type="RefSeq" id="YP_009200265.1">
    <property type="nucleotide sequence ID" value="NC_028820.1"/>
</dbReference>
<dbReference type="KEGG" id="vg:26627328"/>
<dbReference type="EMBL" id="KP202158">
    <property type="protein sequence ID" value="AJD81814.1"/>
    <property type="molecule type" value="Genomic_DNA"/>
</dbReference>
<dbReference type="GeneID" id="26627328"/>
<protein>
    <recommendedName>
        <fullName evidence="1">DUF7418 domain-containing protein</fullName>
    </recommendedName>
</protein>
<reference evidence="2 3" key="1">
    <citation type="submission" date="2014-11" db="EMBL/GenBank/DDBJ databases">
        <title>Complete genome sequence of vB_YenM_TG1, a broad host range bacteriophage which infects Yersinia enterocolitica.</title>
        <authorList>
            <person name="Leon-Velarde C.G."/>
            <person name="Kropinski A.M."/>
            <person name="Chen S."/>
            <person name="Griffiths M.W."/>
            <person name="Odumeru J.A."/>
        </authorList>
    </citation>
    <scope>NUCLEOTIDE SEQUENCE [LARGE SCALE GENOMIC DNA]</scope>
</reference>
<organism evidence="2 3">
    <name type="scientific">Yersinia phage vB_YenM_TG1</name>
    <dbReference type="NCBI Taxonomy" id="1589265"/>
    <lineage>
        <taxon>Viruses</taxon>
        <taxon>Duplodnaviria</taxon>
        <taxon>Heunggongvirae</taxon>
        <taxon>Uroviricota</taxon>
        <taxon>Caudoviricetes</taxon>
        <taxon>Pantevenvirales</taxon>
        <taxon>Straboviridae</taxon>
        <taxon>Tevenvirinae</taxon>
        <taxon>Tegunavirus</taxon>
        <taxon>Tegunavirus yenmtg1</taxon>
    </lineage>
</organism>
<sequence>MIHPMCISDVANSYLHGEHKAVNIYAKDIQLHANAKYGSMTCKDATICNISSLDLNALNEDDRVYYGVLHLSELLTDEEEQRLEETSIDKAFFDVREGFNS</sequence>
<dbReference type="Pfam" id="PF24193">
    <property type="entry name" value="DUF7418"/>
    <property type="match status" value="1"/>
</dbReference>
<dbReference type="InterPro" id="IPR055841">
    <property type="entry name" value="DUF7418"/>
</dbReference>
<keyword evidence="3" id="KW-1185">Reference proteome</keyword>
<evidence type="ECO:0000259" key="1">
    <source>
        <dbReference type="Pfam" id="PF24193"/>
    </source>
</evidence>
<accession>A0A0B5A250</accession>
<dbReference type="Proteomes" id="UP000031805">
    <property type="component" value="Segment"/>
</dbReference>
<proteinExistence type="predicted"/>
<gene>
    <name evidence="2" type="ORF">YenMTG1_004</name>
</gene>
<evidence type="ECO:0000313" key="3">
    <source>
        <dbReference type="Proteomes" id="UP000031805"/>
    </source>
</evidence>
<name>A0A0B5A250_9CAUD</name>